<evidence type="ECO:0000313" key="9">
    <source>
        <dbReference type="Proteomes" id="UP000184295"/>
    </source>
</evidence>
<gene>
    <name evidence="8" type="ORF">SAMN02745225_00633</name>
</gene>
<dbReference type="STRING" id="1121881.SAMN02745225_00633"/>
<dbReference type="AlphaFoldDB" id="A0A1M4TIJ7"/>
<dbReference type="Pfam" id="PF10635">
    <property type="entry name" value="DisA-linker"/>
    <property type="match status" value="1"/>
</dbReference>
<dbReference type="InterPro" id="IPR038331">
    <property type="entry name" value="DisA_sf"/>
</dbReference>
<keyword evidence="9" id="KW-1185">Reference proteome</keyword>
<dbReference type="EMBL" id="FQUL01000005">
    <property type="protein sequence ID" value="SHE44291.1"/>
    <property type="molecule type" value="Genomic_DNA"/>
</dbReference>
<dbReference type="Gene3D" id="3.40.1700.10">
    <property type="entry name" value="DNA integrity scanning protein, DisA, N-terminal domain"/>
    <property type="match status" value="1"/>
</dbReference>
<dbReference type="GO" id="GO:0004016">
    <property type="term" value="F:adenylate cyclase activity"/>
    <property type="evidence" value="ECO:0007669"/>
    <property type="project" value="TreeGrafter"/>
</dbReference>
<dbReference type="NCBIfam" id="NF010009">
    <property type="entry name" value="PRK13482.1"/>
    <property type="match status" value="1"/>
</dbReference>
<dbReference type="SUPFAM" id="SSF47781">
    <property type="entry name" value="RuvA domain 2-like"/>
    <property type="match status" value="1"/>
</dbReference>
<dbReference type="Gene3D" id="1.10.150.20">
    <property type="entry name" value="5' to 3' exonuclease, C-terminal subdomain"/>
    <property type="match status" value="1"/>
</dbReference>
<dbReference type="InterPro" id="IPR003390">
    <property type="entry name" value="DNA_integrity_scan_DisA_N"/>
</dbReference>
<proteinExistence type="predicted"/>
<dbReference type="InterPro" id="IPR010994">
    <property type="entry name" value="RuvA_2-like"/>
</dbReference>
<evidence type="ECO:0000256" key="6">
    <source>
        <dbReference type="SAM" id="Coils"/>
    </source>
</evidence>
<evidence type="ECO:0000313" key="8">
    <source>
        <dbReference type="EMBL" id="SHE44291.1"/>
    </source>
</evidence>
<keyword evidence="6" id="KW-0175">Coiled coil</keyword>
<dbReference type="PANTHER" id="PTHR34185:SF3">
    <property type="entry name" value="DNA INTEGRITY SCANNING PROTEIN DISA"/>
    <property type="match status" value="1"/>
</dbReference>
<reference evidence="9" key="1">
    <citation type="submission" date="2016-11" db="EMBL/GenBank/DDBJ databases">
        <authorList>
            <person name="Varghese N."/>
            <person name="Submissions S."/>
        </authorList>
    </citation>
    <scope>NUCLEOTIDE SEQUENCE [LARGE SCALE GENOMIC DNA]</scope>
    <source>
        <strain evidence="9">DSM 19514</strain>
    </source>
</reference>
<dbReference type="Pfam" id="PF02457">
    <property type="entry name" value="DAC"/>
    <property type="match status" value="1"/>
</dbReference>
<protein>
    <submittedName>
        <fullName evidence="8">Diadenylate cyclase</fullName>
    </submittedName>
</protein>
<keyword evidence="4" id="KW-0547">Nucleotide-binding</keyword>
<evidence type="ECO:0000256" key="4">
    <source>
        <dbReference type="ARBA" id="ARBA00022741"/>
    </source>
</evidence>
<evidence type="ECO:0000259" key="7">
    <source>
        <dbReference type="PROSITE" id="PS51794"/>
    </source>
</evidence>
<dbReference type="PROSITE" id="PS51794">
    <property type="entry name" value="DAC"/>
    <property type="match status" value="1"/>
</dbReference>
<dbReference type="Proteomes" id="UP000184295">
    <property type="component" value="Unassembled WGS sequence"/>
</dbReference>
<name>A0A1M4TIJ7_9ACTN</name>
<keyword evidence="3" id="KW-0548">Nucleotidyltransferase</keyword>
<evidence type="ECO:0000256" key="1">
    <source>
        <dbReference type="ARBA" id="ARBA00000877"/>
    </source>
</evidence>
<dbReference type="GO" id="GO:0106408">
    <property type="term" value="F:diadenylate cyclase activity"/>
    <property type="evidence" value="ECO:0007669"/>
    <property type="project" value="UniProtKB-EC"/>
</dbReference>
<sequence>MELVKDAGIVDAISKVAPGGGLRSGLDRILQARMGALLILGDSPEVLSICSGGFLVDAEFSPQRLYELAKMDGAIVLSSDGIRLARANVHLVPDPRLPTTETGTRHRTAERVARTVDVPVVAVSEELGVITVYRRNQKRQLQPIVEVWARANQALSTLERYKERLERVLKRLSELERSSKATFRDVVLVLQRAELVRRISEEINWYLIELGADGRMLSLQLDELYLDIRGDYDSVISDFLGPCSEDDTLEVRTYLASLDTDDLLDVSVVSEGVAKRARCTELVTALSDDPRDRLKLKLESRGERVLSLVPRLPQSVKEAILERFSNLSALSSVSEFELSKVEGVGPEWAKVIKEFISEN</sequence>
<feature type="coiled-coil region" evidence="6">
    <location>
        <begin position="151"/>
        <end position="178"/>
    </location>
</feature>
<evidence type="ECO:0000256" key="3">
    <source>
        <dbReference type="ARBA" id="ARBA00022695"/>
    </source>
</evidence>
<feature type="domain" description="DAC" evidence="7">
    <location>
        <begin position="6"/>
        <end position="146"/>
    </location>
</feature>
<evidence type="ECO:0000256" key="5">
    <source>
        <dbReference type="ARBA" id="ARBA00022840"/>
    </source>
</evidence>
<organism evidence="8 9">
    <name type="scientific">Ferrithrix thermotolerans DSM 19514</name>
    <dbReference type="NCBI Taxonomy" id="1121881"/>
    <lineage>
        <taxon>Bacteria</taxon>
        <taxon>Bacillati</taxon>
        <taxon>Actinomycetota</taxon>
        <taxon>Acidimicrobiia</taxon>
        <taxon>Acidimicrobiales</taxon>
        <taxon>Acidimicrobiaceae</taxon>
        <taxon>Ferrithrix</taxon>
    </lineage>
</organism>
<evidence type="ECO:0000256" key="2">
    <source>
        <dbReference type="ARBA" id="ARBA00022679"/>
    </source>
</evidence>
<dbReference type="SUPFAM" id="SSF143597">
    <property type="entry name" value="YojJ-like"/>
    <property type="match status" value="1"/>
</dbReference>
<dbReference type="InterPro" id="IPR050338">
    <property type="entry name" value="DisA"/>
</dbReference>
<dbReference type="RefSeq" id="WP_072788667.1">
    <property type="nucleotide sequence ID" value="NZ_FQUL01000005.1"/>
</dbReference>
<dbReference type="InterPro" id="IPR018906">
    <property type="entry name" value="DNA_integrity_scan_DisA_link"/>
</dbReference>
<dbReference type="PANTHER" id="PTHR34185">
    <property type="entry name" value="DIADENYLATE CYCLASE"/>
    <property type="match status" value="1"/>
</dbReference>
<accession>A0A1M4TIJ7</accession>
<comment type="catalytic activity">
    <reaction evidence="1">
        <text>2 ATP = 3',3'-c-di-AMP + 2 diphosphate</text>
        <dbReference type="Rhea" id="RHEA:35655"/>
        <dbReference type="ChEBI" id="CHEBI:30616"/>
        <dbReference type="ChEBI" id="CHEBI:33019"/>
        <dbReference type="ChEBI" id="CHEBI:71500"/>
        <dbReference type="EC" id="2.7.7.85"/>
    </reaction>
</comment>
<dbReference type="InterPro" id="IPR036888">
    <property type="entry name" value="DNA_integrity_DisA_N_sf"/>
</dbReference>
<dbReference type="Gene3D" id="1.20.1260.110">
    <property type="entry name" value="DNA integrity scanning linker region"/>
    <property type="match status" value="1"/>
</dbReference>
<keyword evidence="2" id="KW-0808">Transferase</keyword>
<dbReference type="GO" id="GO:0005524">
    <property type="term" value="F:ATP binding"/>
    <property type="evidence" value="ECO:0007669"/>
    <property type="project" value="UniProtKB-KW"/>
</dbReference>
<keyword evidence="5" id="KW-0067">ATP-binding</keyword>